<evidence type="ECO:0000313" key="1">
    <source>
        <dbReference type="EMBL" id="KGQ30225.1"/>
    </source>
</evidence>
<organism evidence="1 2">
    <name type="scientific">Gallibacterium anatis</name>
    <dbReference type="NCBI Taxonomy" id="750"/>
    <lineage>
        <taxon>Bacteria</taxon>
        <taxon>Pseudomonadati</taxon>
        <taxon>Pseudomonadota</taxon>
        <taxon>Gammaproteobacteria</taxon>
        <taxon>Pasteurellales</taxon>
        <taxon>Pasteurellaceae</taxon>
        <taxon>Gallibacterium</taxon>
    </lineage>
</organism>
<comment type="caution">
    <text evidence="1">The sequence shown here is derived from an EMBL/GenBank/DDBJ whole genome shotgun (WGS) entry which is preliminary data.</text>
</comment>
<evidence type="ECO:0000313" key="2">
    <source>
        <dbReference type="Proteomes" id="UP000030526"/>
    </source>
</evidence>
<gene>
    <name evidence="1" type="ORF">JP32_09295</name>
</gene>
<dbReference type="RefSeq" id="WP_039084488.1">
    <property type="nucleotide sequence ID" value="NZ_JPXS01000049.1"/>
</dbReference>
<accession>A0A0A2XHW8</accession>
<proteinExistence type="predicted"/>
<reference evidence="1 2" key="1">
    <citation type="submission" date="2014-08" db="EMBL/GenBank/DDBJ databases">
        <title>Chaperone-usher fimbriae in a diverse selection of Gallibacterium genomes.</title>
        <authorList>
            <person name="Kudirkiene E."/>
            <person name="Bager R.J."/>
            <person name="Johnson T.J."/>
            <person name="Bojesen A.M."/>
        </authorList>
    </citation>
    <scope>NUCLEOTIDE SEQUENCE [LARGE SCALE GENOMIC DNA]</scope>
    <source>
        <strain evidence="1 2">20558/3kl.</strain>
    </source>
</reference>
<dbReference type="AlphaFoldDB" id="A0A0A2XHW8"/>
<protein>
    <submittedName>
        <fullName evidence="1">SlyX protein</fullName>
    </submittedName>
</protein>
<name>A0A0A2XHW8_9PAST</name>
<dbReference type="EMBL" id="JPXS01000049">
    <property type="protein sequence ID" value="KGQ30225.1"/>
    <property type="molecule type" value="Genomic_DNA"/>
</dbReference>
<sequence>MSTLKFLPKKAYSIGDAVKYISLNHNITISEKDLLEYIQNGDIQASIYLDGRINKIDCINKKEISENKKIPVRSEEIFLQFSKSECNAKIEHIRDFEVINIDLKNIYFDLTIILNDRFYIEDYFTNNDVIKLYSGGLGRFNNVLFMGYFPLSKEDFDKYNIDDLMAQGFIDEINHIRVSNLEHFYLHLPFEVNFTKIYLKDIRITHKDLLYFLDYITETDSKLEEIISLKNELKIKESIIAKMQSELAEEAIVKSSTKSENKKNEFIKALLHIHYGGDIAENPRPHIYDPNMSEKSRNGVIQKEFELHGLEKHLPSGKTLKNWVTGIELDTKN</sequence>
<dbReference type="Proteomes" id="UP000030526">
    <property type="component" value="Unassembled WGS sequence"/>
</dbReference>